<evidence type="ECO:0000313" key="1">
    <source>
        <dbReference type="EMBL" id="KAH7841461.1"/>
    </source>
</evidence>
<protein>
    <submittedName>
        <fullName evidence="1">Uncharacterized protein</fullName>
    </submittedName>
</protein>
<comment type="caution">
    <text evidence="1">The sequence shown here is derived from an EMBL/GenBank/DDBJ whole genome shotgun (WGS) entry which is preliminary data.</text>
</comment>
<gene>
    <name evidence="1" type="ORF">Vadar_030174</name>
</gene>
<proteinExistence type="predicted"/>
<keyword evidence="2" id="KW-1185">Reference proteome</keyword>
<evidence type="ECO:0000313" key="2">
    <source>
        <dbReference type="Proteomes" id="UP000828048"/>
    </source>
</evidence>
<organism evidence="1 2">
    <name type="scientific">Vaccinium darrowii</name>
    <dbReference type="NCBI Taxonomy" id="229202"/>
    <lineage>
        <taxon>Eukaryota</taxon>
        <taxon>Viridiplantae</taxon>
        <taxon>Streptophyta</taxon>
        <taxon>Embryophyta</taxon>
        <taxon>Tracheophyta</taxon>
        <taxon>Spermatophyta</taxon>
        <taxon>Magnoliopsida</taxon>
        <taxon>eudicotyledons</taxon>
        <taxon>Gunneridae</taxon>
        <taxon>Pentapetalae</taxon>
        <taxon>asterids</taxon>
        <taxon>Ericales</taxon>
        <taxon>Ericaceae</taxon>
        <taxon>Vaccinioideae</taxon>
        <taxon>Vaccinieae</taxon>
        <taxon>Vaccinium</taxon>
    </lineage>
</organism>
<dbReference type="Proteomes" id="UP000828048">
    <property type="component" value="Chromosome 10"/>
</dbReference>
<dbReference type="EMBL" id="CM037160">
    <property type="protein sequence ID" value="KAH7841461.1"/>
    <property type="molecule type" value="Genomic_DNA"/>
</dbReference>
<sequence length="307" mass="33905">MSNQYSTRLNKCIAKLTPATVPRPIFFVVSLLYPLLFSPIYGCSQPSQRADLPPDFPRCRCPWCSQPSPSPSGTKSAIAISRRRSLTPEINHTGGGEGCACGERLLVKDTLPSGANLMMAALQAVNRLSIMEVKWMSEAMLWSRTGSLNGSFHHKQDCLPSRLSSSFHGVFWVWDSTAQIIGYLLSSYLSHPTKIPSRHCFVPLIAGAKGLISSTGKASDLFLKFCEIQFSKFQMGNVVELKVDLDCDGCIKKILKAIKKMEDIETYDLDTQLNKVTITGNVTTEEVIKVLQKIRKPATNWGEDGAN</sequence>
<name>A0ACB7XL18_9ERIC</name>
<reference evidence="1 2" key="1">
    <citation type="journal article" date="2021" name="Hortic Res">
        <title>High-quality reference genome and annotation aids understanding of berry development for evergreen blueberry (Vaccinium darrowii).</title>
        <authorList>
            <person name="Yu J."/>
            <person name="Hulse-Kemp A.M."/>
            <person name="Babiker E."/>
            <person name="Staton M."/>
        </authorList>
    </citation>
    <scope>NUCLEOTIDE SEQUENCE [LARGE SCALE GENOMIC DNA]</scope>
    <source>
        <strain evidence="2">cv. NJ 8807/NJ 8810</strain>
        <tissue evidence="1">Young leaf</tissue>
    </source>
</reference>
<accession>A0ACB7XL18</accession>